<proteinExistence type="predicted"/>
<evidence type="ECO:0000259" key="13">
    <source>
        <dbReference type="PROSITE" id="PS51098"/>
    </source>
</evidence>
<feature type="transmembrane region" description="Helical" evidence="12">
    <location>
        <begin position="254"/>
        <end position="282"/>
    </location>
</feature>
<dbReference type="RefSeq" id="WP_132742635.1">
    <property type="nucleotide sequence ID" value="NZ_SLXK01000001.1"/>
</dbReference>
<keyword evidence="5" id="KW-0808">Transferase</keyword>
<dbReference type="OrthoDB" id="9769191at2"/>
<keyword evidence="10 12" id="KW-0472">Membrane</keyword>
<dbReference type="InterPro" id="IPR013013">
    <property type="entry name" value="PTS_EIIC_1"/>
</dbReference>
<gene>
    <name evidence="15" type="ORF">EV207_10193</name>
</gene>
<dbReference type="PROSITE" id="PS51098">
    <property type="entry name" value="PTS_EIIB_TYPE_1"/>
    <property type="match status" value="1"/>
</dbReference>
<dbReference type="AlphaFoldDB" id="A0A4R2PCH7"/>
<feature type="transmembrane region" description="Helical" evidence="12">
    <location>
        <begin position="371"/>
        <end position="389"/>
    </location>
</feature>
<keyword evidence="8" id="KW-0418">Kinase</keyword>
<accession>A0A4R2PCH7</accession>
<comment type="caution">
    <text evidence="15">The sequence shown here is derived from an EMBL/GenBank/DDBJ whole genome shotgun (WGS) entry which is preliminary data.</text>
</comment>
<evidence type="ECO:0000256" key="8">
    <source>
        <dbReference type="ARBA" id="ARBA00022777"/>
    </source>
</evidence>
<evidence type="ECO:0000256" key="5">
    <source>
        <dbReference type="ARBA" id="ARBA00022679"/>
    </source>
</evidence>
<evidence type="ECO:0000256" key="9">
    <source>
        <dbReference type="ARBA" id="ARBA00022989"/>
    </source>
</evidence>
<keyword evidence="9 12" id="KW-1133">Transmembrane helix</keyword>
<dbReference type="InterPro" id="IPR001996">
    <property type="entry name" value="PTS_IIB_1"/>
</dbReference>
<evidence type="ECO:0000256" key="4">
    <source>
        <dbReference type="ARBA" id="ARBA00022597"/>
    </source>
</evidence>
<feature type="domain" description="PTS EIIC type-1" evidence="14">
    <location>
        <begin position="119"/>
        <end position="479"/>
    </location>
</feature>
<keyword evidence="7 12" id="KW-0812">Transmembrane</keyword>
<dbReference type="PANTHER" id="PTHR30175">
    <property type="entry name" value="PHOSPHOTRANSFERASE SYSTEM TRANSPORT PROTEIN"/>
    <property type="match status" value="1"/>
</dbReference>
<comment type="subcellular location">
    <subcellularLocation>
        <location evidence="1">Cell membrane</location>
        <topology evidence="1">Multi-pass membrane protein</topology>
    </subcellularLocation>
</comment>
<dbReference type="GO" id="GO:0005886">
    <property type="term" value="C:plasma membrane"/>
    <property type="evidence" value="ECO:0007669"/>
    <property type="project" value="UniProtKB-SubCell"/>
</dbReference>
<dbReference type="GO" id="GO:0016301">
    <property type="term" value="F:kinase activity"/>
    <property type="evidence" value="ECO:0007669"/>
    <property type="project" value="UniProtKB-KW"/>
</dbReference>
<evidence type="ECO:0000256" key="2">
    <source>
        <dbReference type="ARBA" id="ARBA00022448"/>
    </source>
</evidence>
<keyword evidence="3" id="KW-1003">Cell membrane</keyword>
<evidence type="ECO:0000256" key="12">
    <source>
        <dbReference type="SAM" id="Phobius"/>
    </source>
</evidence>
<evidence type="ECO:0000313" key="16">
    <source>
        <dbReference type="Proteomes" id="UP000295416"/>
    </source>
</evidence>
<feature type="active site" description="Phosphocysteine intermediate; for EIIB activity" evidence="11">
    <location>
        <position position="27"/>
    </location>
</feature>
<dbReference type="PROSITE" id="PS01035">
    <property type="entry name" value="PTS_EIIB_TYPE_1_CYS"/>
    <property type="match status" value="1"/>
</dbReference>
<evidence type="ECO:0000256" key="11">
    <source>
        <dbReference type="PROSITE-ProRule" id="PRU00421"/>
    </source>
</evidence>
<evidence type="ECO:0000256" key="3">
    <source>
        <dbReference type="ARBA" id="ARBA00022475"/>
    </source>
</evidence>
<feature type="transmembrane region" description="Helical" evidence="12">
    <location>
        <begin position="226"/>
        <end position="242"/>
    </location>
</feature>
<keyword evidence="16" id="KW-1185">Reference proteome</keyword>
<feature type="transmembrane region" description="Helical" evidence="12">
    <location>
        <begin position="336"/>
        <end position="359"/>
    </location>
</feature>
<feature type="transmembrane region" description="Helical" evidence="12">
    <location>
        <begin position="155"/>
        <end position="182"/>
    </location>
</feature>
<dbReference type="PROSITE" id="PS51103">
    <property type="entry name" value="PTS_EIIC_TYPE_1"/>
    <property type="match status" value="1"/>
</dbReference>
<dbReference type="Proteomes" id="UP000295416">
    <property type="component" value="Unassembled WGS sequence"/>
</dbReference>
<protein>
    <submittedName>
        <fullName evidence="15">PTS system IIB component (Glc family) /PTS system IIC component (Glc family)</fullName>
    </submittedName>
</protein>
<dbReference type="InterPro" id="IPR003352">
    <property type="entry name" value="PTS_EIIC"/>
</dbReference>
<dbReference type="InterPro" id="IPR050558">
    <property type="entry name" value="PTS_Sugar-Specific_Components"/>
</dbReference>
<organism evidence="15 16">
    <name type="scientific">Scopulibacillus darangshiensis</name>
    <dbReference type="NCBI Taxonomy" id="442528"/>
    <lineage>
        <taxon>Bacteria</taxon>
        <taxon>Bacillati</taxon>
        <taxon>Bacillota</taxon>
        <taxon>Bacilli</taxon>
        <taxon>Bacillales</taxon>
        <taxon>Sporolactobacillaceae</taxon>
        <taxon>Scopulibacillus</taxon>
    </lineage>
</organism>
<dbReference type="GO" id="GO:0090588">
    <property type="term" value="F:protein-phosphocysteine-N-acetylmuramate phosphotransferase system transporter activity"/>
    <property type="evidence" value="ECO:0007669"/>
    <property type="project" value="TreeGrafter"/>
</dbReference>
<reference evidence="15 16" key="1">
    <citation type="submission" date="2019-03" db="EMBL/GenBank/DDBJ databases">
        <title>Genomic Encyclopedia of Type Strains, Phase IV (KMG-IV): sequencing the most valuable type-strain genomes for metagenomic binning, comparative biology and taxonomic classification.</title>
        <authorList>
            <person name="Goeker M."/>
        </authorList>
    </citation>
    <scope>NUCLEOTIDE SEQUENCE [LARGE SCALE GENOMIC DNA]</scope>
    <source>
        <strain evidence="15 16">DSM 19377</strain>
    </source>
</reference>
<evidence type="ECO:0000256" key="10">
    <source>
        <dbReference type="ARBA" id="ARBA00023136"/>
    </source>
</evidence>
<keyword evidence="2" id="KW-0813">Transport</keyword>
<dbReference type="InterPro" id="IPR018113">
    <property type="entry name" value="PTrfase_EIIB_Cys"/>
</dbReference>
<dbReference type="CDD" id="cd00212">
    <property type="entry name" value="PTS_IIB_glc"/>
    <property type="match status" value="1"/>
</dbReference>
<feature type="transmembrane region" description="Helical" evidence="12">
    <location>
        <begin position="448"/>
        <end position="468"/>
    </location>
</feature>
<dbReference type="Pfam" id="PF00367">
    <property type="entry name" value="PTS_EIIB"/>
    <property type="match status" value="1"/>
</dbReference>
<feature type="transmembrane region" description="Helical" evidence="12">
    <location>
        <begin position="419"/>
        <end position="436"/>
    </location>
</feature>
<keyword evidence="4" id="KW-0762">Sugar transport</keyword>
<dbReference type="EMBL" id="SLXK01000001">
    <property type="protein sequence ID" value="TCP32118.1"/>
    <property type="molecule type" value="Genomic_DNA"/>
</dbReference>
<evidence type="ECO:0000259" key="14">
    <source>
        <dbReference type="PROSITE" id="PS51103"/>
    </source>
</evidence>
<evidence type="ECO:0000313" key="15">
    <source>
        <dbReference type="EMBL" id="TCP32118.1"/>
    </source>
</evidence>
<evidence type="ECO:0000256" key="1">
    <source>
        <dbReference type="ARBA" id="ARBA00004651"/>
    </source>
</evidence>
<dbReference type="PANTHER" id="PTHR30175:SF3">
    <property type="entry name" value="PTS SYSTEM N-ACETYLMURAMIC ACID-SPECIFIC EIIBC COMPONENT"/>
    <property type="match status" value="1"/>
</dbReference>
<evidence type="ECO:0000256" key="6">
    <source>
        <dbReference type="ARBA" id="ARBA00022683"/>
    </source>
</evidence>
<feature type="transmembrane region" description="Helical" evidence="12">
    <location>
        <begin position="302"/>
        <end position="324"/>
    </location>
</feature>
<feature type="domain" description="PTS EIIB type-1" evidence="13">
    <location>
        <begin position="5"/>
        <end position="87"/>
    </location>
</feature>
<sequence length="486" mass="51874">MDKHRQIAISILDGIGGPNNVKSFTNCMTRLRIDLINREKINETEVKAIEGVLGVVEDETYQIILGPGTVNKVAEQFGKELSLHTGIDDDSKQSLQETGQEIRTELKKKNNTPFKNLLRKIGNIFIPLIPALIGAGLMNGIAGLMSNFIERGADAAWLVTLQPIISIIGSSFFAFLTIFAGINAAKEFGGTQALGGAVSAIIIAPNISDISYTYPLFGHIELSPGQGGIIGAIFAAILISYLERWIRKRIPSSVDIIVTPTIALLVMGLATIFVLMPVANIISQGIGKGATWLLQYGGPFSGFVMASLFLPLVMFGLHQALIPIHAELISQVGYTALLPILAMAGAGQVGAAIAIYIRLKHNKQIRNLIKGALPVGFLGIGEPLIYGVCLPLGRPFITACLGGGFGGAVLGFFAMSRHFVGSVAIGPSGLVLLPLVTGPMGILKTILVYLLGLITSYIAGFFLTYFFGFTKAMLIEHNKVDEKKTA</sequence>
<dbReference type="Gene3D" id="3.30.1360.60">
    <property type="entry name" value="Glucose permease domain IIB"/>
    <property type="match status" value="1"/>
</dbReference>
<dbReference type="GO" id="GO:0009401">
    <property type="term" value="P:phosphoenolpyruvate-dependent sugar phosphotransferase system"/>
    <property type="evidence" value="ECO:0007669"/>
    <property type="project" value="UniProtKB-KW"/>
</dbReference>
<feature type="transmembrane region" description="Helical" evidence="12">
    <location>
        <begin position="396"/>
        <end position="413"/>
    </location>
</feature>
<dbReference type="InterPro" id="IPR036878">
    <property type="entry name" value="Glu_permease_IIB"/>
</dbReference>
<dbReference type="GO" id="GO:0008982">
    <property type="term" value="F:protein-N(PI)-phosphohistidine-sugar phosphotransferase activity"/>
    <property type="evidence" value="ECO:0007669"/>
    <property type="project" value="InterPro"/>
</dbReference>
<evidence type="ECO:0000256" key="7">
    <source>
        <dbReference type="ARBA" id="ARBA00022692"/>
    </source>
</evidence>
<name>A0A4R2PCH7_9BACL</name>
<keyword evidence="6" id="KW-0598">Phosphotransferase system</keyword>
<dbReference type="Pfam" id="PF02378">
    <property type="entry name" value="PTS_EIIC"/>
    <property type="match status" value="1"/>
</dbReference>
<dbReference type="SUPFAM" id="SSF55604">
    <property type="entry name" value="Glucose permease domain IIB"/>
    <property type="match status" value="1"/>
</dbReference>
<feature type="transmembrane region" description="Helical" evidence="12">
    <location>
        <begin position="124"/>
        <end position="149"/>
    </location>
</feature>